<keyword evidence="2" id="KW-1185">Reference proteome</keyword>
<protein>
    <submittedName>
        <fullName evidence="1">Uncharacterized protein</fullName>
    </submittedName>
</protein>
<proteinExistence type="predicted"/>
<comment type="caution">
    <text evidence="1">The sequence shown here is derived from an EMBL/GenBank/DDBJ whole genome shotgun (WGS) entry which is preliminary data.</text>
</comment>
<accession>A0ABY0HFU8</accession>
<dbReference type="Proteomes" id="UP000294003">
    <property type="component" value="Unassembled WGS sequence"/>
</dbReference>
<name>A0ABY0HFU8_9PEZI</name>
<organism evidence="1 2">
    <name type="scientific">Monosporascus cannonballus</name>
    <dbReference type="NCBI Taxonomy" id="155416"/>
    <lineage>
        <taxon>Eukaryota</taxon>
        <taxon>Fungi</taxon>
        <taxon>Dikarya</taxon>
        <taxon>Ascomycota</taxon>
        <taxon>Pezizomycotina</taxon>
        <taxon>Sordariomycetes</taxon>
        <taxon>Xylariomycetidae</taxon>
        <taxon>Xylariales</taxon>
        <taxon>Xylariales incertae sedis</taxon>
        <taxon>Monosporascus</taxon>
    </lineage>
</organism>
<gene>
    <name evidence="1" type="ORF">DL762_001804</name>
</gene>
<dbReference type="EMBL" id="QJNS01000031">
    <property type="protein sequence ID" value="RYO92146.1"/>
    <property type="molecule type" value="Genomic_DNA"/>
</dbReference>
<evidence type="ECO:0000313" key="1">
    <source>
        <dbReference type="EMBL" id="RYO92146.1"/>
    </source>
</evidence>
<evidence type="ECO:0000313" key="2">
    <source>
        <dbReference type="Proteomes" id="UP000294003"/>
    </source>
</evidence>
<sequence length="151" mass="16878">MSKQLYETFDGDEVTDEMLAEAAVLFNENYGIWNKDSHKPGTIEKISMDFIRQNADAIMKASPIPYIKEAQLRGILFEPQNAAGIISGVNTKFFVDHEDPLKALSLIRQEWDWPLGDLPDGHEYLLILPGKQHRSRSQSSTGSASKAKSLG</sequence>
<reference evidence="1 2" key="1">
    <citation type="submission" date="2018-06" db="EMBL/GenBank/DDBJ databases">
        <title>Complete Genomes of Monosporascus.</title>
        <authorList>
            <person name="Robinson A.J."/>
            <person name="Natvig D.O."/>
        </authorList>
    </citation>
    <scope>NUCLEOTIDE SEQUENCE [LARGE SCALE GENOMIC DNA]</scope>
    <source>
        <strain evidence="1 2">CBS 609.92</strain>
    </source>
</reference>